<evidence type="ECO:0000256" key="1">
    <source>
        <dbReference type="SAM" id="MobiDB-lite"/>
    </source>
</evidence>
<dbReference type="KEGG" id="ssl:SS1G_13331"/>
<proteinExistence type="predicted"/>
<feature type="compositionally biased region" description="Polar residues" evidence="1">
    <location>
        <begin position="1"/>
        <end position="18"/>
    </location>
</feature>
<organism evidence="2 3">
    <name type="scientific">Sclerotinia sclerotiorum (strain ATCC 18683 / 1980 / Ss-1)</name>
    <name type="common">White mold</name>
    <name type="synonym">Whetzelinia sclerotiorum</name>
    <dbReference type="NCBI Taxonomy" id="665079"/>
    <lineage>
        <taxon>Eukaryota</taxon>
        <taxon>Fungi</taxon>
        <taxon>Dikarya</taxon>
        <taxon>Ascomycota</taxon>
        <taxon>Pezizomycotina</taxon>
        <taxon>Leotiomycetes</taxon>
        <taxon>Helotiales</taxon>
        <taxon>Sclerotiniaceae</taxon>
        <taxon>Sclerotinia</taxon>
    </lineage>
</organism>
<evidence type="ECO:0000313" key="3">
    <source>
        <dbReference type="Proteomes" id="UP000177798"/>
    </source>
</evidence>
<reference evidence="3" key="1">
    <citation type="journal article" date="2017" name="Genome Biol. Evol.">
        <title>The complete genome sequence of the phytopathogenic fungus Sclerotinia sclerotiorum reveals insights into the genome architecture of broad host range pathogens.</title>
        <authorList>
            <person name="Derbyshire M."/>
            <person name="Denton-Giles M."/>
            <person name="Hegedus D."/>
            <person name="Seifbarghy S."/>
            <person name="Rollins J."/>
            <person name="van Kan J."/>
            <person name="Seidl M.F."/>
            <person name="Faino L."/>
            <person name="Mbengue M."/>
            <person name="Navaud O."/>
            <person name="Raffaele S."/>
            <person name="Hammond-Kosack K."/>
            <person name="Heard S."/>
            <person name="Oliver R."/>
        </authorList>
    </citation>
    <scope>NUCLEOTIDE SEQUENCE [LARGE SCALE GENOMIC DNA]</scope>
    <source>
        <strain evidence="3">ATCC 18683 / 1980 / Ss-1</strain>
    </source>
</reference>
<accession>A0A1D9Q0B2</accession>
<protein>
    <submittedName>
        <fullName evidence="2">Uncharacterized protein</fullName>
    </submittedName>
</protein>
<sequence length="164" mass="18640">MAHNNNSTQSTTAPTTDASVDDARPCISNEELSKQVAFLTSKLQEVLCLWRNGPAPSQPIGELASSLLEKYHIEILLPIKKLIHSYVWPAPGDDTGKNRLQLRHLLDEGQDLKKEFNAVFDAEYYQALLVIDLWELGMERMLASLSILYESLIEFRRRKNDNNV</sequence>
<dbReference type="AlphaFoldDB" id="A0A1D9Q0B2"/>
<feature type="region of interest" description="Disordered" evidence="1">
    <location>
        <begin position="1"/>
        <end position="22"/>
    </location>
</feature>
<evidence type="ECO:0000313" key="2">
    <source>
        <dbReference type="EMBL" id="APA08390.1"/>
    </source>
</evidence>
<dbReference type="EMBL" id="CP017816">
    <property type="protein sequence ID" value="APA08390.1"/>
    <property type="molecule type" value="Genomic_DNA"/>
</dbReference>
<gene>
    <name evidence="2" type="ORF">sscle_03g031600</name>
</gene>
<name>A0A1D9Q0B2_SCLS1</name>
<dbReference type="Proteomes" id="UP000177798">
    <property type="component" value="Chromosome 3"/>
</dbReference>
<dbReference type="RefSeq" id="XP_001585814.1">
    <property type="nucleotide sequence ID" value="XM_001585764.1"/>
</dbReference>
<dbReference type="VEuPathDB" id="FungiDB:sscle_03g031600"/>